<sequence>MRNLPIGINIISGPTGSGKSTTLKNLLELLYIEKKKKVNIISIEDPPEYEIDGTAQLPITNVETEAQRGEEYRKAITAALRSDPDIIMPGEARDAEVINLLFTAAMTGHQYGHHYMQIMHWLYSID</sequence>
<keyword evidence="2" id="KW-0547">Nucleotide-binding</keyword>
<proteinExistence type="inferred from homology"/>
<evidence type="ECO:0000256" key="2">
    <source>
        <dbReference type="ARBA" id="ARBA00022741"/>
    </source>
</evidence>
<evidence type="ECO:0000259" key="4">
    <source>
        <dbReference type="Pfam" id="PF00437"/>
    </source>
</evidence>
<evidence type="ECO:0000256" key="1">
    <source>
        <dbReference type="ARBA" id="ARBA00006611"/>
    </source>
</evidence>
<dbReference type="AlphaFoldDB" id="A0A377HGY0"/>
<dbReference type="Gene3D" id="3.40.50.300">
    <property type="entry name" value="P-loop containing nucleotide triphosphate hydrolases"/>
    <property type="match status" value="1"/>
</dbReference>
<keyword evidence="3" id="KW-0067">ATP-binding</keyword>
<dbReference type="EMBL" id="UGEB01000005">
    <property type="protein sequence ID" value="STO41608.1"/>
    <property type="molecule type" value="Genomic_DNA"/>
</dbReference>
<evidence type="ECO:0000313" key="5">
    <source>
        <dbReference type="EMBL" id="STO41608.1"/>
    </source>
</evidence>
<dbReference type="SUPFAM" id="SSF52540">
    <property type="entry name" value="P-loop containing nucleoside triphosphate hydrolases"/>
    <property type="match status" value="1"/>
</dbReference>
<reference evidence="5 6" key="1">
    <citation type="submission" date="2018-06" db="EMBL/GenBank/DDBJ databases">
        <authorList>
            <consortium name="Pathogen Informatics"/>
            <person name="Doyle S."/>
        </authorList>
    </citation>
    <scope>NUCLEOTIDE SEQUENCE [LARGE SCALE GENOMIC DNA]</scope>
    <source>
        <strain evidence="5 6">NCTC8179</strain>
    </source>
</reference>
<dbReference type="InterPro" id="IPR001482">
    <property type="entry name" value="T2SS/T4SS_dom"/>
</dbReference>
<dbReference type="GO" id="GO:0005886">
    <property type="term" value="C:plasma membrane"/>
    <property type="evidence" value="ECO:0007669"/>
    <property type="project" value="TreeGrafter"/>
</dbReference>
<dbReference type="GO" id="GO:0005524">
    <property type="term" value="F:ATP binding"/>
    <property type="evidence" value="ECO:0007669"/>
    <property type="project" value="UniProtKB-KW"/>
</dbReference>
<dbReference type="InterPro" id="IPR027417">
    <property type="entry name" value="P-loop_NTPase"/>
</dbReference>
<dbReference type="GO" id="GO:0016887">
    <property type="term" value="F:ATP hydrolysis activity"/>
    <property type="evidence" value="ECO:0007669"/>
    <property type="project" value="TreeGrafter"/>
</dbReference>
<protein>
    <submittedName>
        <fullName evidence="5">Nucleotide binding protein</fullName>
    </submittedName>
</protein>
<accession>A0A377HGY0</accession>
<dbReference type="Proteomes" id="UP000255543">
    <property type="component" value="Unassembled WGS sequence"/>
</dbReference>
<dbReference type="Pfam" id="PF00437">
    <property type="entry name" value="T2SSE"/>
    <property type="match status" value="1"/>
</dbReference>
<feature type="domain" description="Bacterial type II secretion system protein E" evidence="4">
    <location>
        <begin position="5"/>
        <end position="110"/>
    </location>
</feature>
<dbReference type="PANTHER" id="PTHR30258:SF3">
    <property type="entry name" value="SLL1921 PROTEIN"/>
    <property type="match status" value="1"/>
</dbReference>
<dbReference type="PANTHER" id="PTHR30258">
    <property type="entry name" value="TYPE II SECRETION SYSTEM PROTEIN GSPE-RELATED"/>
    <property type="match status" value="1"/>
</dbReference>
<organism evidence="5 6">
    <name type="scientific">Escherichia coli</name>
    <dbReference type="NCBI Taxonomy" id="562"/>
    <lineage>
        <taxon>Bacteria</taxon>
        <taxon>Pseudomonadati</taxon>
        <taxon>Pseudomonadota</taxon>
        <taxon>Gammaproteobacteria</taxon>
        <taxon>Enterobacterales</taxon>
        <taxon>Enterobacteriaceae</taxon>
        <taxon>Escherichia</taxon>
    </lineage>
</organism>
<evidence type="ECO:0000313" key="6">
    <source>
        <dbReference type="Proteomes" id="UP000255543"/>
    </source>
</evidence>
<name>A0A377HGY0_ECOLX</name>
<comment type="similarity">
    <text evidence="1">Belongs to the GSP E family.</text>
</comment>
<gene>
    <name evidence="5" type="primary">bfpD_3</name>
    <name evidence="5" type="ORF">NCTC8179_07226</name>
</gene>
<evidence type="ECO:0000256" key="3">
    <source>
        <dbReference type="ARBA" id="ARBA00022840"/>
    </source>
</evidence>